<sequence>MSRLVKLTDSQYEMLYDWLETHDIQLNRHTRNQFRDAVAIARVIERMHPEFVALHSYQPRTGVARLIDNWQIFNARVLTKLNMGITRLDMQRLATGNEDALESLLYGLMVADYSLLMR</sequence>
<dbReference type="InterPro" id="IPR001715">
    <property type="entry name" value="CH_dom"/>
</dbReference>
<dbReference type="InterPro" id="IPR036872">
    <property type="entry name" value="CH_dom_sf"/>
</dbReference>
<dbReference type="Gene3D" id="1.10.418.10">
    <property type="entry name" value="Calponin-like domain"/>
    <property type="match status" value="1"/>
</dbReference>
<gene>
    <name evidence="2" type="ORF">DGUA_6G009088</name>
</gene>
<dbReference type="OrthoDB" id="193300at2759"/>
<feature type="domain" description="Calponin-homology (CH)" evidence="1">
    <location>
        <begin position="9"/>
        <end position="115"/>
    </location>
</feature>
<keyword evidence="2" id="KW-0969">Cilium</keyword>
<dbReference type="PROSITE" id="PS50021">
    <property type="entry name" value="CH"/>
    <property type="match status" value="1"/>
</dbReference>
<organism evidence="2 3">
    <name type="scientific">Drosophila guanche</name>
    <name type="common">Fruit fly</name>
    <dbReference type="NCBI Taxonomy" id="7266"/>
    <lineage>
        <taxon>Eukaryota</taxon>
        <taxon>Metazoa</taxon>
        <taxon>Ecdysozoa</taxon>
        <taxon>Arthropoda</taxon>
        <taxon>Hexapoda</taxon>
        <taxon>Insecta</taxon>
        <taxon>Pterygota</taxon>
        <taxon>Neoptera</taxon>
        <taxon>Endopterygota</taxon>
        <taxon>Diptera</taxon>
        <taxon>Brachycera</taxon>
        <taxon>Muscomorpha</taxon>
        <taxon>Ephydroidea</taxon>
        <taxon>Drosophilidae</taxon>
        <taxon>Drosophila</taxon>
        <taxon>Sophophora</taxon>
    </lineage>
</organism>
<keyword evidence="3" id="KW-1185">Reference proteome</keyword>
<keyword evidence="2" id="KW-0966">Cell projection</keyword>
<dbReference type="STRING" id="7266.A0A3B0KNT2"/>
<accession>A0A3B0KNT2</accession>
<dbReference type="AlphaFoldDB" id="A0A3B0KNT2"/>
<name>A0A3B0KNT2_DROGU</name>
<protein>
    <submittedName>
        <fullName evidence="2">Blast:Sperm flagellar protein 1</fullName>
    </submittedName>
</protein>
<reference evidence="3" key="1">
    <citation type="submission" date="2018-01" db="EMBL/GenBank/DDBJ databases">
        <authorList>
            <person name="Alioto T."/>
            <person name="Alioto T."/>
        </authorList>
    </citation>
    <scope>NUCLEOTIDE SEQUENCE [LARGE SCALE GENOMIC DNA]</scope>
</reference>
<dbReference type="OMA" id="KLNDMEH"/>
<keyword evidence="2" id="KW-0282">Flagellum</keyword>
<dbReference type="Pfam" id="PF06294">
    <property type="entry name" value="CH_2"/>
    <property type="match status" value="1"/>
</dbReference>
<dbReference type="EMBL" id="OUUW01000011">
    <property type="protein sequence ID" value="SPP86811.1"/>
    <property type="molecule type" value="Genomic_DNA"/>
</dbReference>
<evidence type="ECO:0000259" key="1">
    <source>
        <dbReference type="PROSITE" id="PS50021"/>
    </source>
</evidence>
<evidence type="ECO:0000313" key="3">
    <source>
        <dbReference type="Proteomes" id="UP000268350"/>
    </source>
</evidence>
<dbReference type="GO" id="GO:0005737">
    <property type="term" value="C:cytoplasm"/>
    <property type="evidence" value="ECO:0007669"/>
    <property type="project" value="UniProtKB-ARBA"/>
</dbReference>
<dbReference type="InterPro" id="IPR010441">
    <property type="entry name" value="CH_2"/>
</dbReference>
<evidence type="ECO:0000313" key="2">
    <source>
        <dbReference type="EMBL" id="SPP86811.1"/>
    </source>
</evidence>
<proteinExistence type="predicted"/>
<dbReference type="Proteomes" id="UP000268350">
    <property type="component" value="Unassembled WGS sequence"/>
</dbReference>